<dbReference type="Proteomes" id="UP000256763">
    <property type="component" value="Unassembled WGS sequence"/>
</dbReference>
<feature type="transmembrane region" description="Helical" evidence="1">
    <location>
        <begin position="7"/>
        <end position="26"/>
    </location>
</feature>
<protein>
    <recommendedName>
        <fullName evidence="4">DUF4760 domain-containing protein</fullName>
    </recommendedName>
</protein>
<accession>A0A3E0WU53</accession>
<proteinExistence type="predicted"/>
<gene>
    <name evidence="2" type="ORF">CAL65_11190</name>
</gene>
<reference evidence="3" key="1">
    <citation type="submission" date="2017-05" db="EMBL/GenBank/DDBJ databases">
        <authorList>
            <person name="Sharma S."/>
            <person name="Sidhu C."/>
            <person name="Pinnaka A.K."/>
        </authorList>
    </citation>
    <scope>NUCLEOTIDE SEQUENCE [LARGE SCALE GENOMIC DNA]</scope>
    <source>
        <strain evidence="3">AK93</strain>
    </source>
</reference>
<evidence type="ECO:0000256" key="1">
    <source>
        <dbReference type="SAM" id="Phobius"/>
    </source>
</evidence>
<keyword evidence="1" id="KW-1133">Transmembrane helix</keyword>
<evidence type="ECO:0000313" key="3">
    <source>
        <dbReference type="Proteomes" id="UP000256763"/>
    </source>
</evidence>
<keyword evidence="1" id="KW-0812">Transmembrane</keyword>
<evidence type="ECO:0000313" key="2">
    <source>
        <dbReference type="EMBL" id="RFA36522.1"/>
    </source>
</evidence>
<keyword evidence="1" id="KW-0472">Membrane</keyword>
<comment type="caution">
    <text evidence="2">The sequence shown here is derived from an EMBL/GenBank/DDBJ whole genome shotgun (WGS) entry which is preliminary data.</text>
</comment>
<keyword evidence="3" id="KW-1185">Reference proteome</keyword>
<name>A0A3E0WU53_9GAMM</name>
<evidence type="ECO:0008006" key="4">
    <source>
        <dbReference type="Google" id="ProtNLM"/>
    </source>
</evidence>
<dbReference type="AlphaFoldDB" id="A0A3E0WU53"/>
<feature type="transmembrane region" description="Helical" evidence="1">
    <location>
        <begin position="32"/>
        <end position="52"/>
    </location>
</feature>
<dbReference type="EMBL" id="NFZW01000009">
    <property type="protein sequence ID" value="RFA36522.1"/>
    <property type="molecule type" value="Genomic_DNA"/>
</dbReference>
<organism evidence="2 3">
    <name type="scientific">Alkalilimnicola ehrlichii</name>
    <dbReference type="NCBI Taxonomy" id="351052"/>
    <lineage>
        <taxon>Bacteria</taxon>
        <taxon>Pseudomonadati</taxon>
        <taxon>Pseudomonadota</taxon>
        <taxon>Gammaproteobacteria</taxon>
        <taxon>Chromatiales</taxon>
        <taxon>Ectothiorhodospiraceae</taxon>
        <taxon>Alkalilimnicola</taxon>
    </lineage>
</organism>
<sequence>MRSRDVYVIGSLGVFLTAVITLSLWADVLETSSALGAGATLLAAFLGAYFAFTLNEQRELRKARNEQKVALNRSLFVLARQANAIENYYRQVAPFTSPHERAFSMPAFKPPSYAQLAHDFDGLSFLLESSEPQLLMELAVEQERFEQVIESIRIRNEFYVDEIQPALVEQGLTGRPLSVEELCQGLGEKLFGGAMDGARNVWEHLEASRKSLPDVHSELLGMGRELFPGESLVMWNTEA</sequence>